<accession>A0A150RQD3</accession>
<sequence>MPGHPLHESLVARRSLAFQRWFSLVEAVMLIHDESMMHRSLTPLATCALLLPDAPVLVDGFQMSAFVSTWLRGAREEDTVLHLADLDGDHLACMPPERVGPLLGQRRRFIESFRTDVFSLGVIGASWLTRAPVGWARGLDARTYTESRHREAVSVLRDLLARAALPRPLKSLLENMMAFEPGSRIPSGRMAYDEAAKLYGLAFRELEAPTDSGASAHKVHYLKETMDRLYEDQRTRTHPSAPDYIEYDEAIERDLEDATMTWSTTGFDPWTPKQKDGKTRLARIVLLGREYAYFCQFLDQGIGVVDKRAIVIKYVIHIHRARTLRLQPKVRAVPRVQAKFLEAGRAPRMTRAVQSGAPSWDDLVSSIEFADVQGPAAPLVRAGTWLLGAQRAREAAQEYRYNRLDSQPEAILLREHTDPDLPPPDTEEGAFLALHLGVRPRQPMGRCFESEWRDGNDTGDVPKFLLRTGWHGRDEKIRLAFSERPDDHTVRFESRQDGALVPSVGYVRPDDGASRVVQGRQRAALRDLEQKHHHLAAQITNPTALELKLDSPPSCPGLEDGTRTLVQRILETWPLFVLQGPPGTGKTFVAQHTVEAVLSTDPFARLLVSAQSHHALNNLLEGIVGQAQTSVTPHNQRIFLRIASKQTQSKVVGVAEQYLPEKIVSRIVSDLQKYRPDGRKKTALDALAHDWKRLAVQNLLQADLEQRLVRSASVVFVTCSGAGSQAVRSTRGAMTYDWVIIEEAGRGWFTELLVPMVQGTRWLLIGDHAQLPAFQAREIETLLDKDVESGITAVATGAAPDASWRKFFRHFESLMSAPEHRGVSAHETLTTQRRMHPDIAGLVSSGYYGDLLETHPEARRSHELRNPGFLQRTALVWLDTTSLRLEASERGERDGLTNLVEVNAVRRLLSHIASQLREHNPAIPPIVLLSPYRGQVKLLRERVQEVPAEAVHTVDSVQGRQAEVVIVSLVRNNAESGEREGIGFLAEPERANVMFSRARRLLVIVGSLSHFERFSETHWCKVSAYIRSEPRFLVDAAKALDLQGRR</sequence>
<dbReference type="GO" id="GO:0004386">
    <property type="term" value="F:helicase activity"/>
    <property type="evidence" value="ECO:0007669"/>
    <property type="project" value="InterPro"/>
</dbReference>
<organism evidence="3 4">
    <name type="scientific">Sorangium cellulosum</name>
    <name type="common">Polyangium cellulosum</name>
    <dbReference type="NCBI Taxonomy" id="56"/>
    <lineage>
        <taxon>Bacteria</taxon>
        <taxon>Pseudomonadati</taxon>
        <taxon>Myxococcota</taxon>
        <taxon>Polyangia</taxon>
        <taxon>Polyangiales</taxon>
        <taxon>Polyangiaceae</taxon>
        <taxon>Sorangium</taxon>
    </lineage>
</organism>
<dbReference type="InterPro" id="IPR041677">
    <property type="entry name" value="DNA2/NAM7_AAA_11"/>
</dbReference>
<evidence type="ECO:0008006" key="5">
    <source>
        <dbReference type="Google" id="ProtNLM"/>
    </source>
</evidence>
<gene>
    <name evidence="3" type="ORF">BE17_29255</name>
</gene>
<feature type="domain" description="DNA2/NAM7 helicase helicase" evidence="1">
    <location>
        <begin position="560"/>
        <end position="657"/>
    </location>
</feature>
<dbReference type="CDD" id="cd18808">
    <property type="entry name" value="SF1_C_Upf1"/>
    <property type="match status" value="1"/>
</dbReference>
<feature type="domain" description="DNA2/NAM7 helicase-like C-terminal" evidence="2">
    <location>
        <begin position="813"/>
        <end position="1007"/>
    </location>
</feature>
<proteinExistence type="predicted"/>
<dbReference type="InterPro" id="IPR047187">
    <property type="entry name" value="SF1_C_Upf1"/>
</dbReference>
<comment type="caution">
    <text evidence="3">The sequence shown here is derived from an EMBL/GenBank/DDBJ whole genome shotgun (WGS) entry which is preliminary data.</text>
</comment>
<dbReference type="EMBL" id="JEMB01002247">
    <property type="protein sequence ID" value="KYF82475.1"/>
    <property type="molecule type" value="Genomic_DNA"/>
</dbReference>
<evidence type="ECO:0000259" key="2">
    <source>
        <dbReference type="Pfam" id="PF13087"/>
    </source>
</evidence>
<reference evidence="3 4" key="1">
    <citation type="submission" date="2014-02" db="EMBL/GenBank/DDBJ databases">
        <title>The small core and large imbalanced accessory genome model reveals a collaborative survival strategy of Sorangium cellulosum strains in nature.</title>
        <authorList>
            <person name="Han K."/>
            <person name="Peng R."/>
            <person name="Blom J."/>
            <person name="Li Y.-Z."/>
        </authorList>
    </citation>
    <scope>NUCLEOTIDE SEQUENCE [LARGE SCALE GENOMIC DNA]</scope>
    <source>
        <strain evidence="3 4">So0011-07</strain>
    </source>
</reference>
<dbReference type="Proteomes" id="UP000075635">
    <property type="component" value="Unassembled WGS sequence"/>
</dbReference>
<dbReference type="AlphaFoldDB" id="A0A150RQD3"/>
<feature type="domain" description="DNA2/NAM7 helicase helicase" evidence="1">
    <location>
        <begin position="700"/>
        <end position="774"/>
    </location>
</feature>
<dbReference type="Gene3D" id="3.40.50.300">
    <property type="entry name" value="P-loop containing nucleotide triphosphate hydrolases"/>
    <property type="match status" value="2"/>
</dbReference>
<dbReference type="PANTHER" id="PTHR10887:SF495">
    <property type="entry name" value="HELICASE SENATAXIN ISOFORM X1-RELATED"/>
    <property type="match status" value="1"/>
</dbReference>
<name>A0A150RQD3_SORCE</name>
<dbReference type="InterPro" id="IPR041679">
    <property type="entry name" value="DNA2/NAM7-like_C"/>
</dbReference>
<dbReference type="Pfam" id="PF13086">
    <property type="entry name" value="AAA_11"/>
    <property type="match status" value="2"/>
</dbReference>
<evidence type="ECO:0000259" key="1">
    <source>
        <dbReference type="Pfam" id="PF13086"/>
    </source>
</evidence>
<dbReference type="Pfam" id="PF13087">
    <property type="entry name" value="AAA_12"/>
    <property type="match status" value="1"/>
</dbReference>
<evidence type="ECO:0000313" key="3">
    <source>
        <dbReference type="EMBL" id="KYF82475.1"/>
    </source>
</evidence>
<dbReference type="InterPro" id="IPR045055">
    <property type="entry name" value="DNA2/NAM7-like"/>
</dbReference>
<dbReference type="PANTHER" id="PTHR10887">
    <property type="entry name" value="DNA2/NAM7 HELICASE FAMILY"/>
    <property type="match status" value="1"/>
</dbReference>
<dbReference type="SUPFAM" id="SSF52540">
    <property type="entry name" value="P-loop containing nucleoside triphosphate hydrolases"/>
    <property type="match status" value="1"/>
</dbReference>
<protein>
    <recommendedName>
        <fullName evidence="5">AAA+ ATPase domain-containing protein</fullName>
    </recommendedName>
</protein>
<dbReference type="InterPro" id="IPR027417">
    <property type="entry name" value="P-loop_NTPase"/>
</dbReference>
<evidence type="ECO:0000313" key="4">
    <source>
        <dbReference type="Proteomes" id="UP000075635"/>
    </source>
</evidence>
<dbReference type="Gene3D" id="1.10.510.10">
    <property type="entry name" value="Transferase(Phosphotransferase) domain 1"/>
    <property type="match status" value="1"/>
</dbReference>